<name>A0ACC2H1C7_DALPE</name>
<gene>
    <name evidence="1" type="ORF">DPEC_G00068350</name>
</gene>
<evidence type="ECO:0000313" key="1">
    <source>
        <dbReference type="EMBL" id="KAJ8009838.1"/>
    </source>
</evidence>
<sequence length="177" mass="18964">MVQTDWEPRVGGMFALRPTRLTMSERPSPIGRLRLGPTAASPPRLSTPQTQARAHVAGCTHQLTTTPPSRHLMDMSTTWTQLRGPGRRPQIAPGPAVAGRRRHRGLSCGGTLDKLTDLLVTSSSHNIHCYTHAAMLTGADAQTCGPGIFAEQPRLTERTRAVAETAVSGQPSSGTLQ</sequence>
<organism evidence="1 2">
    <name type="scientific">Dallia pectoralis</name>
    <name type="common">Alaska blackfish</name>
    <dbReference type="NCBI Taxonomy" id="75939"/>
    <lineage>
        <taxon>Eukaryota</taxon>
        <taxon>Metazoa</taxon>
        <taxon>Chordata</taxon>
        <taxon>Craniata</taxon>
        <taxon>Vertebrata</taxon>
        <taxon>Euteleostomi</taxon>
        <taxon>Actinopterygii</taxon>
        <taxon>Neopterygii</taxon>
        <taxon>Teleostei</taxon>
        <taxon>Protacanthopterygii</taxon>
        <taxon>Esociformes</taxon>
        <taxon>Umbridae</taxon>
        <taxon>Dallia</taxon>
    </lineage>
</organism>
<protein>
    <submittedName>
        <fullName evidence="1">Uncharacterized protein</fullName>
    </submittedName>
</protein>
<proteinExistence type="predicted"/>
<dbReference type="Proteomes" id="UP001157502">
    <property type="component" value="Chromosome 6"/>
</dbReference>
<comment type="caution">
    <text evidence="1">The sequence shown here is derived from an EMBL/GenBank/DDBJ whole genome shotgun (WGS) entry which is preliminary data.</text>
</comment>
<keyword evidence="2" id="KW-1185">Reference proteome</keyword>
<dbReference type="EMBL" id="CM055733">
    <property type="protein sequence ID" value="KAJ8009838.1"/>
    <property type="molecule type" value="Genomic_DNA"/>
</dbReference>
<accession>A0ACC2H1C7</accession>
<evidence type="ECO:0000313" key="2">
    <source>
        <dbReference type="Proteomes" id="UP001157502"/>
    </source>
</evidence>
<reference evidence="1" key="1">
    <citation type="submission" date="2021-05" db="EMBL/GenBank/DDBJ databases">
        <authorList>
            <person name="Pan Q."/>
            <person name="Jouanno E."/>
            <person name="Zahm M."/>
            <person name="Klopp C."/>
            <person name="Cabau C."/>
            <person name="Louis A."/>
            <person name="Berthelot C."/>
            <person name="Parey E."/>
            <person name="Roest Crollius H."/>
            <person name="Montfort J."/>
            <person name="Robinson-Rechavi M."/>
            <person name="Bouchez O."/>
            <person name="Lampietro C."/>
            <person name="Lopez Roques C."/>
            <person name="Donnadieu C."/>
            <person name="Postlethwait J."/>
            <person name="Bobe J."/>
            <person name="Dillon D."/>
            <person name="Chandos A."/>
            <person name="von Hippel F."/>
            <person name="Guiguen Y."/>
        </authorList>
    </citation>
    <scope>NUCLEOTIDE SEQUENCE</scope>
    <source>
        <strain evidence="1">YG-Jan2019</strain>
    </source>
</reference>